<comment type="subcellular location">
    <subcellularLocation>
        <location evidence="1 7">Membrane</location>
        <topology evidence="1 7">Single-pass type I membrane protein</topology>
    </subcellularLocation>
</comment>
<evidence type="ECO:0000256" key="7">
    <source>
        <dbReference type="RuleBase" id="RU003827"/>
    </source>
</evidence>
<comment type="similarity">
    <text evidence="2 7">Belongs to the EMP24/GP25L family.</text>
</comment>
<protein>
    <recommendedName>
        <fullName evidence="10">GOLD domain-containing protein</fullName>
    </recommendedName>
</protein>
<evidence type="ECO:0000259" key="10">
    <source>
        <dbReference type="PROSITE" id="PS50866"/>
    </source>
</evidence>
<reference evidence="11 12" key="1">
    <citation type="submission" date="2024-03" db="EMBL/GenBank/DDBJ databases">
        <title>Aureococcus anophagefferens CCMP1851 and Kratosvirus quantuckense: Draft genome of a second virus-susceptible host strain in the model system.</title>
        <authorList>
            <person name="Chase E."/>
            <person name="Truchon A.R."/>
            <person name="Schepens W."/>
            <person name="Wilhelm S.W."/>
        </authorList>
    </citation>
    <scope>NUCLEOTIDE SEQUENCE [LARGE SCALE GENOMIC DNA]</scope>
    <source>
        <strain evidence="11 12">CCMP1851</strain>
    </source>
</reference>
<keyword evidence="4 9" id="KW-0732">Signal</keyword>
<evidence type="ECO:0000313" key="11">
    <source>
        <dbReference type="EMBL" id="KAK7240472.1"/>
    </source>
</evidence>
<dbReference type="InterPro" id="IPR015720">
    <property type="entry name" value="Emp24-like"/>
</dbReference>
<feature type="domain" description="GOLD" evidence="10">
    <location>
        <begin position="34"/>
        <end position="149"/>
    </location>
</feature>
<proteinExistence type="inferred from homology"/>
<dbReference type="InterPro" id="IPR009038">
    <property type="entry name" value="GOLD_dom"/>
</dbReference>
<evidence type="ECO:0000256" key="4">
    <source>
        <dbReference type="ARBA" id="ARBA00022729"/>
    </source>
</evidence>
<keyword evidence="12" id="KW-1185">Reference proteome</keyword>
<evidence type="ECO:0000256" key="1">
    <source>
        <dbReference type="ARBA" id="ARBA00004479"/>
    </source>
</evidence>
<sequence length="261" mass="27977">MRGAALSLAALACLGSADTITEDGLILRLAPKEKRCVYEELEARQSASLEVFVLSGGNLDVSVAIDGPFPVVEESGLPRSAHRRGESGLSKPHSAHLVESKQSGAAFAAPHVIEIAADAAVGGGGIYRICLDNAASRISEKLVTLSVTKAGGAAGDGEPVRKKREAEAKPGKNSESIEKIEKRVVSLRSQIAVLKDKQTRERRRLAHHKSLYDAKHNTMVEGSLFETVVYIVCSIFQIVFVRRWFSGKGIIPVYHGGDHSA</sequence>
<feature type="signal peptide" evidence="9">
    <location>
        <begin position="1"/>
        <end position="19"/>
    </location>
</feature>
<feature type="chain" id="PRO_5045987079" description="GOLD domain-containing protein" evidence="9">
    <location>
        <begin position="20"/>
        <end position="261"/>
    </location>
</feature>
<evidence type="ECO:0000256" key="8">
    <source>
        <dbReference type="SAM" id="MobiDB-lite"/>
    </source>
</evidence>
<name>A0ABR1FWP4_AURAN</name>
<dbReference type="SMART" id="SM01190">
    <property type="entry name" value="EMP24_GP25L"/>
    <property type="match status" value="1"/>
</dbReference>
<feature type="region of interest" description="Disordered" evidence="8">
    <location>
        <begin position="151"/>
        <end position="175"/>
    </location>
</feature>
<keyword evidence="3 7" id="KW-0812">Transmembrane</keyword>
<keyword evidence="5" id="KW-1133">Transmembrane helix</keyword>
<feature type="compositionally biased region" description="Basic and acidic residues" evidence="8">
    <location>
        <begin position="158"/>
        <end position="175"/>
    </location>
</feature>
<dbReference type="EMBL" id="JBBJCI010000212">
    <property type="protein sequence ID" value="KAK7240472.1"/>
    <property type="molecule type" value="Genomic_DNA"/>
</dbReference>
<evidence type="ECO:0000256" key="9">
    <source>
        <dbReference type="SAM" id="SignalP"/>
    </source>
</evidence>
<evidence type="ECO:0000256" key="2">
    <source>
        <dbReference type="ARBA" id="ARBA00007104"/>
    </source>
</evidence>
<dbReference type="PROSITE" id="PS50866">
    <property type="entry name" value="GOLD"/>
    <property type="match status" value="1"/>
</dbReference>
<comment type="caution">
    <text evidence="11">The sequence shown here is derived from an EMBL/GenBank/DDBJ whole genome shotgun (WGS) entry which is preliminary data.</text>
</comment>
<gene>
    <name evidence="11" type="ORF">SO694_00113026</name>
</gene>
<evidence type="ECO:0000256" key="3">
    <source>
        <dbReference type="ARBA" id="ARBA00022692"/>
    </source>
</evidence>
<evidence type="ECO:0000313" key="12">
    <source>
        <dbReference type="Proteomes" id="UP001363151"/>
    </source>
</evidence>
<dbReference type="PANTHER" id="PTHR22811">
    <property type="entry name" value="TRANSMEMBRANE EMP24 DOMAIN-CONTAINING PROTEIN"/>
    <property type="match status" value="1"/>
</dbReference>
<organism evidence="11 12">
    <name type="scientific">Aureococcus anophagefferens</name>
    <name type="common">Harmful bloom alga</name>
    <dbReference type="NCBI Taxonomy" id="44056"/>
    <lineage>
        <taxon>Eukaryota</taxon>
        <taxon>Sar</taxon>
        <taxon>Stramenopiles</taxon>
        <taxon>Ochrophyta</taxon>
        <taxon>Pelagophyceae</taxon>
        <taxon>Pelagomonadales</taxon>
        <taxon>Pelagomonadaceae</taxon>
        <taxon>Aureococcus</taxon>
    </lineage>
</organism>
<evidence type="ECO:0000256" key="6">
    <source>
        <dbReference type="ARBA" id="ARBA00023136"/>
    </source>
</evidence>
<accession>A0ABR1FWP4</accession>
<dbReference type="Pfam" id="PF01105">
    <property type="entry name" value="EMP24_GP25L"/>
    <property type="match status" value="1"/>
</dbReference>
<keyword evidence="6" id="KW-0472">Membrane</keyword>
<dbReference type="Proteomes" id="UP001363151">
    <property type="component" value="Unassembled WGS sequence"/>
</dbReference>
<evidence type="ECO:0000256" key="5">
    <source>
        <dbReference type="ARBA" id="ARBA00022989"/>
    </source>
</evidence>